<dbReference type="AlphaFoldDB" id="A0A7H0HG65"/>
<dbReference type="Gene3D" id="3.30.450.20">
    <property type="entry name" value="PAS domain"/>
    <property type="match status" value="1"/>
</dbReference>
<evidence type="ECO:0000313" key="2">
    <source>
        <dbReference type="EMBL" id="QNP59531.1"/>
    </source>
</evidence>
<dbReference type="InterPro" id="IPR016032">
    <property type="entry name" value="Sig_transdc_resp-reg_C-effctor"/>
</dbReference>
<reference evidence="2 3" key="1">
    <citation type="submission" date="2020-08" db="EMBL/GenBank/DDBJ databases">
        <title>Genome sequence of Acidovorax monticola KACC 19171T.</title>
        <authorList>
            <person name="Hyun D.-W."/>
            <person name="Bae J.-W."/>
        </authorList>
    </citation>
    <scope>NUCLEOTIDE SEQUENCE [LARGE SCALE GENOMIC DNA]</scope>
    <source>
        <strain evidence="2 3">KACC 19171</strain>
    </source>
</reference>
<accession>A0A7H0HG65</accession>
<name>A0A7H0HG65_9BURK</name>
<feature type="domain" description="HTH luxR-type" evidence="1">
    <location>
        <begin position="307"/>
        <end position="364"/>
    </location>
</feature>
<dbReference type="GO" id="GO:0006355">
    <property type="term" value="P:regulation of DNA-templated transcription"/>
    <property type="evidence" value="ECO:0007669"/>
    <property type="project" value="InterPro"/>
</dbReference>
<protein>
    <submittedName>
        <fullName evidence="2">Helix-turn-helix transcriptional regulator</fullName>
    </submittedName>
</protein>
<evidence type="ECO:0000259" key="1">
    <source>
        <dbReference type="SMART" id="SM00421"/>
    </source>
</evidence>
<evidence type="ECO:0000313" key="3">
    <source>
        <dbReference type="Proteomes" id="UP000516057"/>
    </source>
</evidence>
<dbReference type="Pfam" id="PF00196">
    <property type="entry name" value="GerE"/>
    <property type="match status" value="1"/>
</dbReference>
<dbReference type="Proteomes" id="UP000516057">
    <property type="component" value="Chromosome"/>
</dbReference>
<keyword evidence="3" id="KW-1185">Reference proteome</keyword>
<dbReference type="Gene3D" id="1.10.10.10">
    <property type="entry name" value="Winged helix-like DNA-binding domain superfamily/Winged helix DNA-binding domain"/>
    <property type="match status" value="1"/>
</dbReference>
<dbReference type="SMART" id="SM00421">
    <property type="entry name" value="HTH_LUXR"/>
    <property type="match status" value="1"/>
</dbReference>
<proteinExistence type="predicted"/>
<sequence length="370" mass="40227">MRGETQAIAGLFYDGVLQPQAWYMAMDTMCARLQAGVFHSFTLSESSAPALESVGNLEQFGLHAKHMAEYETQHAGNDPRLAATLRIATGGVMLDHEHFSAREALRNPVYADWLIPLGLKHTAGVVIRQEGSARDFISFMRPRDTKPYSADDKRFIEQLVPDIARAAKLRARMVTLSHHAHLGMAALDSLRPSIVVVDAQCRIHHANPAAERLLALPGALGARHGRLRCMPGTAHEQLEQLVRGACATPPRAGAISLADGAQRLIATALPLQASHAWANPRQAPMALIVITMPGSASSLDPCLVGDMLGLSPTETRLALLLAMGKTVKEFAAIENMSWHTARSHTKNLLRKTGCHRQVELVQLLQSLRGV</sequence>
<dbReference type="GO" id="GO:0003677">
    <property type="term" value="F:DNA binding"/>
    <property type="evidence" value="ECO:0007669"/>
    <property type="project" value="InterPro"/>
</dbReference>
<organism evidence="2 3">
    <name type="scientific">Paenacidovorax monticola</name>
    <dbReference type="NCBI Taxonomy" id="1926868"/>
    <lineage>
        <taxon>Bacteria</taxon>
        <taxon>Pseudomonadati</taxon>
        <taxon>Pseudomonadota</taxon>
        <taxon>Betaproteobacteria</taxon>
        <taxon>Burkholderiales</taxon>
        <taxon>Comamonadaceae</taxon>
        <taxon>Paenacidovorax</taxon>
    </lineage>
</organism>
<dbReference type="KEGG" id="amon:H9L24_00380"/>
<dbReference type="InterPro" id="IPR000792">
    <property type="entry name" value="Tscrpt_reg_LuxR_C"/>
</dbReference>
<dbReference type="SUPFAM" id="SSF46894">
    <property type="entry name" value="C-terminal effector domain of the bipartite response regulators"/>
    <property type="match status" value="1"/>
</dbReference>
<gene>
    <name evidence="2" type="ORF">H9L24_00380</name>
</gene>
<dbReference type="InterPro" id="IPR036388">
    <property type="entry name" value="WH-like_DNA-bd_sf"/>
</dbReference>
<dbReference type="EMBL" id="CP060790">
    <property type="protein sequence ID" value="QNP59531.1"/>
    <property type="molecule type" value="Genomic_DNA"/>
</dbReference>